<feature type="domain" description="CCHC-type" evidence="14">
    <location>
        <begin position="390"/>
        <end position="404"/>
    </location>
</feature>
<evidence type="ECO:0000256" key="10">
    <source>
        <dbReference type="ARBA" id="ARBA00023125"/>
    </source>
</evidence>
<feature type="domain" description="Integrase catalytic" evidence="16">
    <location>
        <begin position="1316"/>
        <end position="1475"/>
    </location>
</feature>
<feature type="region of interest" description="Disordered" evidence="13">
    <location>
        <begin position="1608"/>
        <end position="1630"/>
    </location>
</feature>
<dbReference type="Gene3D" id="3.10.10.10">
    <property type="entry name" value="HIV Type 1 Reverse Transcriptase, subunit A, domain 1"/>
    <property type="match status" value="1"/>
</dbReference>
<dbReference type="Gene3D" id="3.30.420.10">
    <property type="entry name" value="Ribonuclease H-like superfamily/Ribonuclease H"/>
    <property type="match status" value="1"/>
</dbReference>
<feature type="compositionally biased region" description="Polar residues" evidence="13">
    <location>
        <begin position="1512"/>
        <end position="1545"/>
    </location>
</feature>
<dbReference type="Gene3D" id="2.40.70.10">
    <property type="entry name" value="Acid Proteases"/>
    <property type="match status" value="1"/>
</dbReference>
<organism evidence="17 18">
    <name type="scientific">Plutella xylostella</name>
    <name type="common">Diamondback moth</name>
    <name type="synonym">Plutella maculipennis</name>
    <dbReference type="NCBI Taxonomy" id="51655"/>
    <lineage>
        <taxon>Eukaryota</taxon>
        <taxon>Metazoa</taxon>
        <taxon>Ecdysozoa</taxon>
        <taxon>Arthropoda</taxon>
        <taxon>Hexapoda</taxon>
        <taxon>Insecta</taxon>
        <taxon>Pterygota</taxon>
        <taxon>Neoptera</taxon>
        <taxon>Endopterygota</taxon>
        <taxon>Lepidoptera</taxon>
        <taxon>Glossata</taxon>
        <taxon>Ditrysia</taxon>
        <taxon>Yponomeutoidea</taxon>
        <taxon>Plutellidae</taxon>
        <taxon>Plutella</taxon>
    </lineage>
</organism>
<evidence type="ECO:0000259" key="14">
    <source>
        <dbReference type="PROSITE" id="PS50158"/>
    </source>
</evidence>
<dbReference type="InterPro" id="IPR000477">
    <property type="entry name" value="RT_dom"/>
</dbReference>
<protein>
    <recommendedName>
        <fullName evidence="1">RNA-directed DNA polymerase</fullName>
        <ecNumber evidence="1">2.7.7.49</ecNumber>
    </recommendedName>
</protein>
<evidence type="ECO:0000313" key="17">
    <source>
        <dbReference type="EMBL" id="CAG9117573.1"/>
    </source>
</evidence>
<evidence type="ECO:0000256" key="7">
    <source>
        <dbReference type="ARBA" id="ARBA00022759"/>
    </source>
</evidence>
<dbReference type="SUPFAM" id="SSF53098">
    <property type="entry name" value="Ribonuclease H-like"/>
    <property type="match status" value="1"/>
</dbReference>
<keyword evidence="11" id="KW-0511">Multifunctional enzyme</keyword>
<keyword evidence="6" id="KW-0064">Aspartyl protease</keyword>
<keyword evidence="12" id="KW-0862">Zinc</keyword>
<dbReference type="InterPro" id="IPR036875">
    <property type="entry name" value="Znf_CCHC_sf"/>
</dbReference>
<keyword evidence="5" id="KW-0540">Nuclease</keyword>
<dbReference type="SMART" id="SM00343">
    <property type="entry name" value="ZnF_C2HC"/>
    <property type="match status" value="2"/>
</dbReference>
<dbReference type="PANTHER" id="PTHR37984">
    <property type="entry name" value="PROTEIN CBG26694"/>
    <property type="match status" value="1"/>
</dbReference>
<feature type="compositionally biased region" description="Basic residues" evidence="13">
    <location>
        <begin position="96"/>
        <end position="105"/>
    </location>
</feature>
<dbReference type="InterPro" id="IPR014352">
    <property type="entry name" value="FERM/acyl-CoA-bd_prot_sf"/>
</dbReference>
<dbReference type="GO" id="GO:0003677">
    <property type="term" value="F:DNA binding"/>
    <property type="evidence" value="ECO:0007669"/>
    <property type="project" value="UniProtKB-KW"/>
</dbReference>
<proteinExistence type="predicted"/>
<dbReference type="PROSITE" id="PS50994">
    <property type="entry name" value="INTEGRASE"/>
    <property type="match status" value="1"/>
</dbReference>
<dbReference type="EMBL" id="CAJHNJ030000020">
    <property type="protein sequence ID" value="CAG9117573.1"/>
    <property type="molecule type" value="Genomic_DNA"/>
</dbReference>
<keyword evidence="2" id="KW-0645">Protease</keyword>
<dbReference type="SUPFAM" id="SSF57756">
    <property type="entry name" value="Retrovirus zinc finger-like domains"/>
    <property type="match status" value="1"/>
</dbReference>
<comment type="caution">
    <text evidence="17">The sequence shown here is derived from an EMBL/GenBank/DDBJ whole genome shotgun (WGS) entry which is preliminary data.</text>
</comment>
<evidence type="ECO:0000256" key="1">
    <source>
        <dbReference type="ARBA" id="ARBA00012493"/>
    </source>
</evidence>
<dbReference type="InterPro" id="IPR043128">
    <property type="entry name" value="Rev_trsase/Diguanyl_cyclase"/>
</dbReference>
<name>A0A8S4ESG0_PLUXY</name>
<dbReference type="PROSITE" id="PS50878">
    <property type="entry name" value="RT_POL"/>
    <property type="match status" value="1"/>
</dbReference>
<dbReference type="InterPro" id="IPR043502">
    <property type="entry name" value="DNA/RNA_pol_sf"/>
</dbReference>
<dbReference type="Gene3D" id="1.10.340.70">
    <property type="match status" value="1"/>
</dbReference>
<dbReference type="FunFam" id="3.30.420.10:FF:000032">
    <property type="entry name" value="Retrovirus-related Pol polyprotein from transposon 297-like Protein"/>
    <property type="match status" value="1"/>
</dbReference>
<feature type="region of interest" description="Disordered" evidence="13">
    <location>
        <begin position="1487"/>
        <end position="1547"/>
    </location>
</feature>
<keyword evidence="9" id="KW-0695">RNA-directed DNA polymerase</keyword>
<dbReference type="Pfam" id="PF00665">
    <property type="entry name" value="rve"/>
    <property type="match status" value="1"/>
</dbReference>
<dbReference type="FunFam" id="3.10.10.10:FF:000007">
    <property type="entry name" value="Retrovirus-related Pol polyprotein from transposon 17.6-like Protein"/>
    <property type="match status" value="1"/>
</dbReference>
<evidence type="ECO:0000259" key="16">
    <source>
        <dbReference type="PROSITE" id="PS50994"/>
    </source>
</evidence>
<dbReference type="InterPro" id="IPR021109">
    <property type="entry name" value="Peptidase_aspartic_dom_sf"/>
</dbReference>
<dbReference type="SUPFAM" id="SSF47031">
    <property type="entry name" value="Second domain of FERM"/>
    <property type="match status" value="1"/>
</dbReference>
<dbReference type="InterPro" id="IPR036397">
    <property type="entry name" value="RNaseH_sf"/>
</dbReference>
<evidence type="ECO:0000256" key="11">
    <source>
        <dbReference type="ARBA" id="ARBA00023268"/>
    </source>
</evidence>
<dbReference type="CDD" id="cd09274">
    <property type="entry name" value="RNase_HI_RT_Ty3"/>
    <property type="match status" value="1"/>
</dbReference>
<gene>
    <name evidence="17" type="ORF">PLXY2_LOCUS6351</name>
</gene>
<keyword evidence="12" id="KW-0863">Zinc-finger</keyword>
<accession>A0A8S4ESG0</accession>
<dbReference type="InterPro" id="IPR001878">
    <property type="entry name" value="Znf_CCHC"/>
</dbReference>
<dbReference type="Gene3D" id="4.10.60.10">
    <property type="entry name" value="Zinc finger, CCHC-type"/>
    <property type="match status" value="1"/>
</dbReference>
<dbReference type="InterPro" id="IPR050951">
    <property type="entry name" value="Retrovirus_Pol_polyprotein"/>
</dbReference>
<reference evidence="17" key="1">
    <citation type="submission" date="2020-11" db="EMBL/GenBank/DDBJ databases">
        <authorList>
            <person name="Whiteford S."/>
        </authorList>
    </citation>
    <scope>NUCLEOTIDE SEQUENCE</scope>
</reference>
<dbReference type="PANTHER" id="PTHR37984:SF5">
    <property type="entry name" value="PROTEIN NYNRIN-LIKE"/>
    <property type="match status" value="1"/>
</dbReference>
<dbReference type="GO" id="GO:0008270">
    <property type="term" value="F:zinc ion binding"/>
    <property type="evidence" value="ECO:0007669"/>
    <property type="project" value="UniProtKB-KW"/>
</dbReference>
<evidence type="ECO:0000256" key="9">
    <source>
        <dbReference type="ARBA" id="ARBA00022918"/>
    </source>
</evidence>
<dbReference type="PROSITE" id="PS50158">
    <property type="entry name" value="ZF_CCHC"/>
    <property type="match status" value="1"/>
</dbReference>
<dbReference type="GO" id="GO:0042575">
    <property type="term" value="C:DNA polymerase complex"/>
    <property type="evidence" value="ECO:0007669"/>
    <property type="project" value="UniProtKB-ARBA"/>
</dbReference>
<dbReference type="InterPro" id="IPR019748">
    <property type="entry name" value="FERM_central"/>
</dbReference>
<dbReference type="InterPro" id="IPR041577">
    <property type="entry name" value="RT_RNaseH_2"/>
</dbReference>
<evidence type="ECO:0000259" key="15">
    <source>
        <dbReference type="PROSITE" id="PS50878"/>
    </source>
</evidence>
<keyword evidence="8" id="KW-0378">Hydrolase</keyword>
<evidence type="ECO:0000256" key="4">
    <source>
        <dbReference type="ARBA" id="ARBA00022695"/>
    </source>
</evidence>
<evidence type="ECO:0000256" key="8">
    <source>
        <dbReference type="ARBA" id="ARBA00022801"/>
    </source>
</evidence>
<keyword evidence="18" id="KW-1185">Reference proteome</keyword>
<dbReference type="InterPro" id="IPR035963">
    <property type="entry name" value="FERM_2"/>
</dbReference>
<dbReference type="Gene3D" id="1.20.80.10">
    <property type="match status" value="1"/>
</dbReference>
<dbReference type="CDD" id="cd01647">
    <property type="entry name" value="RT_LTR"/>
    <property type="match status" value="1"/>
</dbReference>
<keyword evidence="7" id="KW-0255">Endonuclease</keyword>
<feature type="region of interest" description="Disordered" evidence="13">
    <location>
        <begin position="1556"/>
        <end position="1575"/>
    </location>
</feature>
<dbReference type="FunFam" id="1.10.340.70:FF:000001">
    <property type="entry name" value="Retrovirus-related Pol polyprotein from transposon gypsy-like Protein"/>
    <property type="match status" value="1"/>
</dbReference>
<feature type="region of interest" description="Disordered" evidence="13">
    <location>
        <begin position="91"/>
        <end position="149"/>
    </location>
</feature>
<dbReference type="FunFam" id="3.30.70.270:FF:000020">
    <property type="entry name" value="Transposon Tf2-6 polyprotein-like Protein"/>
    <property type="match status" value="1"/>
</dbReference>
<dbReference type="GO" id="GO:0003964">
    <property type="term" value="F:RNA-directed DNA polymerase activity"/>
    <property type="evidence" value="ECO:0007669"/>
    <property type="project" value="UniProtKB-KW"/>
</dbReference>
<feature type="compositionally biased region" description="Polar residues" evidence="13">
    <location>
        <begin position="1487"/>
        <end position="1501"/>
    </location>
</feature>
<feature type="compositionally biased region" description="Pro residues" evidence="13">
    <location>
        <begin position="1617"/>
        <end position="1627"/>
    </location>
</feature>
<dbReference type="Pfam" id="PF17921">
    <property type="entry name" value="Integrase_H2C2"/>
    <property type="match status" value="1"/>
</dbReference>
<evidence type="ECO:0000256" key="12">
    <source>
        <dbReference type="PROSITE-ProRule" id="PRU00047"/>
    </source>
</evidence>
<feature type="domain" description="Reverse transcriptase" evidence="15">
    <location>
        <begin position="781"/>
        <end position="960"/>
    </location>
</feature>
<dbReference type="CDD" id="cd14473">
    <property type="entry name" value="FERM_B-lobe"/>
    <property type="match status" value="1"/>
</dbReference>
<dbReference type="GO" id="GO:0004519">
    <property type="term" value="F:endonuclease activity"/>
    <property type="evidence" value="ECO:0007669"/>
    <property type="project" value="UniProtKB-KW"/>
</dbReference>
<dbReference type="InterPro" id="IPR012337">
    <property type="entry name" value="RNaseH-like_sf"/>
</dbReference>
<dbReference type="SUPFAM" id="SSF56672">
    <property type="entry name" value="DNA/RNA polymerases"/>
    <property type="match status" value="1"/>
</dbReference>
<dbReference type="GO" id="GO:0006508">
    <property type="term" value="P:proteolysis"/>
    <property type="evidence" value="ECO:0007669"/>
    <property type="project" value="UniProtKB-KW"/>
</dbReference>
<feature type="compositionally biased region" description="Basic and acidic residues" evidence="13">
    <location>
        <begin position="1556"/>
        <end position="1568"/>
    </location>
</feature>
<keyword evidence="12" id="KW-0479">Metal-binding</keyword>
<dbReference type="Pfam" id="PF17919">
    <property type="entry name" value="RT_RNaseH_2"/>
    <property type="match status" value="1"/>
</dbReference>
<keyword evidence="10" id="KW-0238">DNA-binding</keyword>
<dbReference type="EC" id="2.7.7.49" evidence="1"/>
<feature type="compositionally biased region" description="Basic residues" evidence="13">
    <location>
        <begin position="123"/>
        <end position="133"/>
    </location>
</feature>
<evidence type="ECO:0000313" key="18">
    <source>
        <dbReference type="Proteomes" id="UP000653454"/>
    </source>
</evidence>
<dbReference type="Proteomes" id="UP000653454">
    <property type="component" value="Unassembled WGS sequence"/>
</dbReference>
<dbReference type="Pfam" id="PF00078">
    <property type="entry name" value="RVT_1"/>
    <property type="match status" value="1"/>
</dbReference>
<evidence type="ECO:0000256" key="5">
    <source>
        <dbReference type="ARBA" id="ARBA00022722"/>
    </source>
</evidence>
<evidence type="ECO:0000256" key="3">
    <source>
        <dbReference type="ARBA" id="ARBA00022679"/>
    </source>
</evidence>
<dbReference type="GO" id="GO:0004190">
    <property type="term" value="F:aspartic-type endopeptidase activity"/>
    <property type="evidence" value="ECO:0007669"/>
    <property type="project" value="UniProtKB-KW"/>
</dbReference>
<dbReference type="Pfam" id="PF00373">
    <property type="entry name" value="FERM_M"/>
    <property type="match status" value="1"/>
</dbReference>
<keyword evidence="3" id="KW-0808">Transferase</keyword>
<dbReference type="Gene3D" id="3.30.70.270">
    <property type="match status" value="2"/>
</dbReference>
<evidence type="ECO:0000256" key="13">
    <source>
        <dbReference type="SAM" id="MobiDB-lite"/>
    </source>
</evidence>
<dbReference type="GO" id="GO:0015074">
    <property type="term" value="P:DNA integration"/>
    <property type="evidence" value="ECO:0007669"/>
    <property type="project" value="InterPro"/>
</dbReference>
<sequence length="1653" mass="187591">MKKFHLPLTFASVECYIRMYVVISRTSEESAAAKVLLVIECSNVLYIDLYVWCRYQVFLQLKQDVLRGRLPVSFDLAAELAAYVLQCDEDGSTTPRRSRRRRRRSTSSEAEAEATNNGSNTPKRSRRRRHRRSTSSEAEEVTTKKTKSTEGLTAEDLLKIISALQNNSSKNTSSTNVVPEFDPDNKSQDVQRWLKKVNECSVIYGWDEKQTIHYALQKLCGLAKRWYEALPSLDFSWEEWQAKLTKAFPNDVNYGKILEEMLNRKSRTDETLRDYFYDKLTLLSRCEIVGRKAVDCIIYGLADSAIRNGAQALKCEEPEDLLNYLASQQPSQLKDLRGNAAVGFTKRRDFRSSSNNQSRTSTSGRNTDIVCFNCNERGHTFHTCSKPLTKCVKCGRVGHNSNDCNRKPLQSYEVGSQNNQQAEKRVMRVMSRGSTESPVIYNISEQDSLLSEHKKKHSTDKFSSEAPHEITKDNNEKFHKIACVNGTMLSVYIDFGSECSLIRCSDAKNLGLAECNNNLPTIKGFGNSTVIPKFQSHVQIKIDEIETDLIVLAVDDNYLTTPMLIGQNFTELNSVTVMKNNERLVFYHTPSGVSDGGNATLDLFVAKDVDINKGGLVEVYSKEPYTGDVYMDGSTRTSPNQEYYLHQGCYTLKENKAVVFVSALTDTTVKFKANKLIARVNPVTEAKTLLVQTDDQSSELQPLDRSDIKVNETVDQAVQEKLYQLLQKYRNCFANNLSELGCAKNTFMDIDLHDKTPVVYRPYRLSHPERQKVRNMVEDLIQNDIVQESNSNYASPILLVKKKNGELRLCVDYRALNSKTVKDKYPLPLIDDQLSNLSGNKFFITLDLASGYYQIPMGDQSRHLTAFVTPDGHYEFKRMPFGLANAPSVFQRLMNGLLGSRRFSSALAYMDDLLIPSATIEEGFERLEDVLKVIQEAGLTLKLSKCIFFATTLEYLGYEISSEGIKPSERKISAVRDFPAPRNVHEVRQFLGLASYFRRFVKGFGEIARPLTALLKKDAQWRWDSDEEKSFKCLKNQLIQRPLLALYNPDLETEVHTDASSLGLGGILMQWQTCPKLLKPVAYFSRQTTPEERYFHSYELETLAVVCSLKKFRPYLLGLNFCVYTDCNALRTTLTKRDLIPRIARWWLLISEYNFTIEYRPGCRMSHVDALSRNPPNENTSVQNVKTISTENWILTLQMADPELERIIKILKPNQDAEVIEIKRNYSVKNHSLYRKVGEELRLVIPKDARWQICKANHDEVGHFGFSKTLERVQSKYWFPKMRRFIKKYVAACIDCAYNKDNGPQGHTGLLHPIPKVEVPFDTLHMDHLGPFVRSKSRNSYILTIVDGFTKYLFARPVRDTKTRTVIKVLQNLFHDFGVPRRIISDRGTAFTSGQFKEFCAKKGIKHVLNAVACPRANGQAERFNRTILTALSAQNFGKDERIWDEQLGKVQWGINNTINASTKKTASEVMFGVKLNCPIDNILTNENVEGSSSEPFSPITTIPELGDNESDGNPSTSSNNTLGFSNNTPEVQTSPTPNLTSTNIEEIRHEVSDNIKRSQERQKEAYDANKSPATSYSVGDLVKITKTNFNNDGKSKKLLPKFIGPFKVNEPSALGPSPPPPPPPPSSRRLHLITHTYINPWAPRGFSTTTFT</sequence>
<evidence type="ECO:0000256" key="6">
    <source>
        <dbReference type="ARBA" id="ARBA00022750"/>
    </source>
</evidence>
<evidence type="ECO:0000256" key="2">
    <source>
        <dbReference type="ARBA" id="ARBA00022670"/>
    </source>
</evidence>
<dbReference type="InterPro" id="IPR001584">
    <property type="entry name" value="Integrase_cat-core"/>
</dbReference>
<dbReference type="InterPro" id="IPR041588">
    <property type="entry name" value="Integrase_H2C2"/>
</dbReference>
<keyword evidence="4" id="KW-0548">Nucleotidyltransferase</keyword>